<keyword evidence="3" id="KW-1185">Reference proteome</keyword>
<evidence type="ECO:0000313" key="3">
    <source>
        <dbReference type="Proteomes" id="UP000467637"/>
    </source>
</evidence>
<evidence type="ECO:0000259" key="1">
    <source>
        <dbReference type="Pfam" id="PF09848"/>
    </source>
</evidence>
<gene>
    <name evidence="2" type="ORF">GON05_16545</name>
</gene>
<dbReference type="EMBL" id="WSEM01000016">
    <property type="protein sequence ID" value="MVQ36226.1"/>
    <property type="molecule type" value="Genomic_DNA"/>
</dbReference>
<dbReference type="InterPro" id="IPR018647">
    <property type="entry name" value="SLFN_3-like_DNA/RNA_helicase"/>
</dbReference>
<proteinExistence type="predicted"/>
<organism evidence="2 3">
    <name type="scientific">Paenibacillus anseongense</name>
    <dbReference type="NCBI Taxonomy" id="2682845"/>
    <lineage>
        <taxon>Bacteria</taxon>
        <taxon>Bacillati</taxon>
        <taxon>Bacillota</taxon>
        <taxon>Bacilli</taxon>
        <taxon>Bacillales</taxon>
        <taxon>Paenibacillaceae</taxon>
        <taxon>Paenibacillus</taxon>
    </lineage>
</organism>
<protein>
    <submittedName>
        <fullName evidence="2">DUF2075 domain-containing protein</fullName>
    </submittedName>
</protein>
<reference evidence="2 3" key="1">
    <citation type="submission" date="2019-12" db="EMBL/GenBank/DDBJ databases">
        <authorList>
            <person name="Huq M.A."/>
        </authorList>
    </citation>
    <scope>NUCLEOTIDE SEQUENCE [LARGE SCALE GENOMIC DNA]</scope>
    <source>
        <strain evidence="2 3">MAH-34</strain>
    </source>
</reference>
<dbReference type="Proteomes" id="UP000467637">
    <property type="component" value="Unassembled WGS sequence"/>
</dbReference>
<evidence type="ECO:0000313" key="2">
    <source>
        <dbReference type="EMBL" id="MVQ36226.1"/>
    </source>
</evidence>
<accession>A0ABW9UA01</accession>
<dbReference type="Pfam" id="PF09848">
    <property type="entry name" value="SLFN-g3_helicase"/>
    <property type="match status" value="1"/>
</dbReference>
<name>A0ABW9UA01_9BACL</name>
<feature type="domain" description="Schlafen group 3-like DNA/RNA helicase" evidence="1">
    <location>
        <begin position="13"/>
        <end position="122"/>
    </location>
</feature>
<comment type="caution">
    <text evidence="2">The sequence shown here is derived from an EMBL/GenBank/DDBJ whole genome shotgun (WGS) entry which is preliminary data.</text>
</comment>
<sequence>MTAPTAAVRVPKIAGYCWDWKSEGKNDPSHLDIYLSDFEFGMSWNLANTATWAIDEDSVSEAGCIHTCQGLEFDYVGVIIGEDMVFQDGQVLTNYKKRARTDQYLKGIAKMMKEDPEKAAKLADDGVEGTLGDIA</sequence>